<organism evidence="4 5">
    <name type="scientific">Chaetomidium leptoderma</name>
    <dbReference type="NCBI Taxonomy" id="669021"/>
    <lineage>
        <taxon>Eukaryota</taxon>
        <taxon>Fungi</taxon>
        <taxon>Dikarya</taxon>
        <taxon>Ascomycota</taxon>
        <taxon>Pezizomycotina</taxon>
        <taxon>Sordariomycetes</taxon>
        <taxon>Sordariomycetidae</taxon>
        <taxon>Sordariales</taxon>
        <taxon>Chaetomiaceae</taxon>
        <taxon>Chaetomidium</taxon>
    </lineage>
</organism>
<feature type="region of interest" description="Disordered" evidence="2">
    <location>
        <begin position="549"/>
        <end position="578"/>
    </location>
</feature>
<dbReference type="Pfam" id="PF00172">
    <property type="entry name" value="Zn_clus"/>
    <property type="match status" value="1"/>
</dbReference>
<feature type="domain" description="Zn(2)-C6 fungal-type" evidence="3">
    <location>
        <begin position="10"/>
        <end position="38"/>
    </location>
</feature>
<protein>
    <submittedName>
        <fullName evidence="4">White-opaque regulator 1</fullName>
    </submittedName>
</protein>
<reference evidence="4" key="1">
    <citation type="journal article" date="2023" name="Mol. Phylogenet. Evol.">
        <title>Genome-scale phylogeny and comparative genomics of the fungal order Sordariales.</title>
        <authorList>
            <person name="Hensen N."/>
            <person name="Bonometti L."/>
            <person name="Westerberg I."/>
            <person name="Brannstrom I.O."/>
            <person name="Guillou S."/>
            <person name="Cros-Aarteil S."/>
            <person name="Calhoun S."/>
            <person name="Haridas S."/>
            <person name="Kuo A."/>
            <person name="Mondo S."/>
            <person name="Pangilinan J."/>
            <person name="Riley R."/>
            <person name="LaButti K."/>
            <person name="Andreopoulos B."/>
            <person name="Lipzen A."/>
            <person name="Chen C."/>
            <person name="Yan M."/>
            <person name="Daum C."/>
            <person name="Ng V."/>
            <person name="Clum A."/>
            <person name="Steindorff A."/>
            <person name="Ohm R.A."/>
            <person name="Martin F."/>
            <person name="Silar P."/>
            <person name="Natvig D.O."/>
            <person name="Lalanne C."/>
            <person name="Gautier V."/>
            <person name="Ament-Velasquez S.L."/>
            <person name="Kruys A."/>
            <person name="Hutchinson M.I."/>
            <person name="Powell A.J."/>
            <person name="Barry K."/>
            <person name="Miller A.N."/>
            <person name="Grigoriev I.V."/>
            <person name="Debuchy R."/>
            <person name="Gladieux P."/>
            <person name="Hiltunen Thoren M."/>
            <person name="Johannesson H."/>
        </authorList>
    </citation>
    <scope>NUCLEOTIDE SEQUENCE</scope>
    <source>
        <strain evidence="4">CBS 538.74</strain>
    </source>
</reference>
<dbReference type="Gene3D" id="4.10.240.10">
    <property type="entry name" value="Zn(2)-C6 fungal-type DNA-binding domain"/>
    <property type="match status" value="1"/>
</dbReference>
<dbReference type="InterPro" id="IPR053175">
    <property type="entry name" value="DHMBA_Reg_Transcription_Factor"/>
</dbReference>
<dbReference type="PANTHER" id="PTHR38791">
    <property type="entry name" value="ZN(II)2CYS6 TRANSCRIPTION FACTOR (EUROFUNG)-RELATED-RELATED"/>
    <property type="match status" value="1"/>
</dbReference>
<dbReference type="InterPro" id="IPR021858">
    <property type="entry name" value="Fun_TF"/>
</dbReference>
<keyword evidence="1" id="KW-0539">Nucleus</keyword>
<dbReference type="InterPro" id="IPR001138">
    <property type="entry name" value="Zn2Cys6_DnaBD"/>
</dbReference>
<dbReference type="PROSITE" id="PS00463">
    <property type="entry name" value="ZN2_CY6_FUNGAL_1"/>
    <property type="match status" value="1"/>
</dbReference>
<dbReference type="Pfam" id="PF11951">
    <property type="entry name" value="Fungal_trans_2"/>
    <property type="match status" value="1"/>
</dbReference>
<dbReference type="InterPro" id="IPR036864">
    <property type="entry name" value="Zn2-C6_fun-type_DNA-bd_sf"/>
</dbReference>
<comment type="caution">
    <text evidence="4">The sequence shown here is derived from an EMBL/GenBank/DDBJ whole genome shotgun (WGS) entry which is preliminary data.</text>
</comment>
<dbReference type="GO" id="GO:0000981">
    <property type="term" value="F:DNA-binding transcription factor activity, RNA polymerase II-specific"/>
    <property type="evidence" value="ECO:0007669"/>
    <property type="project" value="InterPro"/>
</dbReference>
<dbReference type="GO" id="GO:0008270">
    <property type="term" value="F:zinc ion binding"/>
    <property type="evidence" value="ECO:0007669"/>
    <property type="project" value="InterPro"/>
</dbReference>
<evidence type="ECO:0000259" key="3">
    <source>
        <dbReference type="PROSITE" id="PS50048"/>
    </source>
</evidence>
<dbReference type="PANTHER" id="PTHR38791:SF13">
    <property type="entry name" value="ZN(2)-C6 FUNGAL-TYPE DOMAIN-CONTAINING PROTEIN"/>
    <property type="match status" value="1"/>
</dbReference>
<accession>A0AAN6ZZX7</accession>
<dbReference type="Proteomes" id="UP001302745">
    <property type="component" value="Unassembled WGS sequence"/>
</dbReference>
<evidence type="ECO:0000313" key="4">
    <source>
        <dbReference type="EMBL" id="KAK4156353.1"/>
    </source>
</evidence>
<reference evidence="4" key="2">
    <citation type="submission" date="2023-05" db="EMBL/GenBank/DDBJ databases">
        <authorList>
            <consortium name="Lawrence Berkeley National Laboratory"/>
            <person name="Steindorff A."/>
            <person name="Hensen N."/>
            <person name="Bonometti L."/>
            <person name="Westerberg I."/>
            <person name="Brannstrom I.O."/>
            <person name="Guillou S."/>
            <person name="Cros-Aarteil S."/>
            <person name="Calhoun S."/>
            <person name="Haridas S."/>
            <person name="Kuo A."/>
            <person name="Mondo S."/>
            <person name="Pangilinan J."/>
            <person name="Riley R."/>
            <person name="Labutti K."/>
            <person name="Andreopoulos B."/>
            <person name="Lipzen A."/>
            <person name="Chen C."/>
            <person name="Yanf M."/>
            <person name="Daum C."/>
            <person name="Ng V."/>
            <person name="Clum A."/>
            <person name="Ohm R."/>
            <person name="Martin F."/>
            <person name="Silar P."/>
            <person name="Natvig D."/>
            <person name="Lalanne C."/>
            <person name="Gautier V."/>
            <person name="Ament-Velasquez S.L."/>
            <person name="Kruys A."/>
            <person name="Hutchinson M.I."/>
            <person name="Powell A.J."/>
            <person name="Barry K."/>
            <person name="Miller A.N."/>
            <person name="Grigoriev I.V."/>
            <person name="Debuchy R."/>
            <person name="Gladieux P."/>
            <person name="Thoren M.H."/>
            <person name="Johannesson H."/>
        </authorList>
    </citation>
    <scope>NUCLEOTIDE SEQUENCE</scope>
    <source>
        <strain evidence="4">CBS 538.74</strain>
    </source>
</reference>
<feature type="compositionally biased region" description="Polar residues" evidence="2">
    <location>
        <begin position="562"/>
        <end position="578"/>
    </location>
</feature>
<evidence type="ECO:0000256" key="1">
    <source>
        <dbReference type="ARBA" id="ARBA00023242"/>
    </source>
</evidence>
<gene>
    <name evidence="4" type="ORF">C8A00DRAFT_12674</name>
</gene>
<dbReference type="CDD" id="cd00067">
    <property type="entry name" value="GAL4"/>
    <property type="match status" value="1"/>
</dbReference>
<dbReference type="SMART" id="SM00066">
    <property type="entry name" value="GAL4"/>
    <property type="match status" value="1"/>
</dbReference>
<name>A0AAN6ZZX7_9PEZI</name>
<keyword evidence="5" id="KW-1185">Reference proteome</keyword>
<dbReference type="AlphaFoldDB" id="A0AAN6ZZX7"/>
<dbReference type="SUPFAM" id="SSF57701">
    <property type="entry name" value="Zn2/Cys6 DNA-binding domain"/>
    <property type="match status" value="1"/>
</dbReference>
<sequence length="578" mass="63781">MVYGGKPSRGCRTCRARRIKCDEGKPTCKRCEKSRRECGGYRTEFEIVHRDQTGSTVRRLRKTAGDLQQVQPTGPRPFVFVQEEPQPWRRPRSSVNVNLAPASALTVPLAHRASCYFACNFILLPMGAAPHGFMDYLVPLIESEPPGSALRYAFNACAFALLGNRARADGVDLARLSLKEHTLALAQTHKALGHAAVASTNSTLAAVLLLSLYESITAIKESRMLTWRTHIDAAVRIVKARGRDEMCRTRAGMLLFTAVRQHLVSRVLSSGLPLPFGADWWMSGGDTESIFAGCQRFALGLSELRAETTRLLANTSRSPESLAQTQELGKRVQSLDGDIASWMASIADEFCFKAVWWVPQEKVDSNLGEAEVFAGRVDVYPDLVTAMAWNIGRVSRLILASLNIRLAAWNCRPADYRTTPEYESSRRICEGAISDIIASVPYHLGWHMNNGKTPNKPGLSAFACGEEGPCKALPALFLIWSLTCVKNHDIATEEQRVWAKGRLKFIADEVGLKYAHIVNQVEIRFPSMMIRQDGLTVSLDPLQSPGSWELSSRPMVVPLSPESMSPATQKSASPRPTG</sequence>
<evidence type="ECO:0000313" key="5">
    <source>
        <dbReference type="Proteomes" id="UP001302745"/>
    </source>
</evidence>
<proteinExistence type="predicted"/>
<dbReference type="PROSITE" id="PS50048">
    <property type="entry name" value="ZN2_CY6_FUNGAL_2"/>
    <property type="match status" value="1"/>
</dbReference>
<evidence type="ECO:0000256" key="2">
    <source>
        <dbReference type="SAM" id="MobiDB-lite"/>
    </source>
</evidence>
<dbReference type="EMBL" id="MU856869">
    <property type="protein sequence ID" value="KAK4156353.1"/>
    <property type="molecule type" value="Genomic_DNA"/>
</dbReference>